<dbReference type="Proteomes" id="UP000013893">
    <property type="component" value="Chromosome"/>
</dbReference>
<evidence type="ECO:0000256" key="2">
    <source>
        <dbReference type="ARBA" id="ARBA00022603"/>
    </source>
</evidence>
<dbReference type="InterPro" id="IPR002941">
    <property type="entry name" value="DNA_methylase_N4/N6"/>
</dbReference>
<name>R4PUL3_9BACT</name>
<dbReference type="EMBL" id="CP005957">
    <property type="protein sequence ID" value="AGL61835.1"/>
    <property type="molecule type" value="Genomic_DNA"/>
</dbReference>
<dbReference type="HOGENOM" id="CLU_029607_1_0_0"/>
<dbReference type="InterPro" id="IPR022221">
    <property type="entry name" value="TypeIII_RM_meth"/>
</dbReference>
<dbReference type="KEGG" id="saal:L336_0124"/>
<evidence type="ECO:0000256" key="1">
    <source>
        <dbReference type="ARBA" id="ARBA00006594"/>
    </source>
</evidence>
<dbReference type="STRING" id="1332188.L336_0124"/>
<dbReference type="RefSeq" id="WP_015641286.1">
    <property type="nucleotide sequence ID" value="NC_021219.1"/>
</dbReference>
<dbReference type="InterPro" id="IPR002295">
    <property type="entry name" value="N4/N6-MTase_EcoPI_Mod-like"/>
</dbReference>
<evidence type="ECO:0000259" key="6">
    <source>
        <dbReference type="Pfam" id="PF12564"/>
    </source>
</evidence>
<dbReference type="GO" id="GO:0032259">
    <property type="term" value="P:methylation"/>
    <property type="evidence" value="ECO:0007669"/>
    <property type="project" value="UniProtKB-KW"/>
</dbReference>
<evidence type="ECO:0000313" key="7">
    <source>
        <dbReference type="EMBL" id="AGL61835.1"/>
    </source>
</evidence>
<evidence type="ECO:0000259" key="5">
    <source>
        <dbReference type="Pfam" id="PF01555"/>
    </source>
</evidence>
<dbReference type="Gene3D" id="3.40.50.150">
    <property type="entry name" value="Vaccinia Virus protein VP39"/>
    <property type="match status" value="1"/>
</dbReference>
<proteinExistence type="inferred from homology"/>
<keyword evidence="2 7" id="KW-0489">Methyltransferase</keyword>
<dbReference type="PATRIC" id="fig|1332188.3.peg.124"/>
<dbReference type="InterPro" id="IPR029063">
    <property type="entry name" value="SAM-dependent_MTases_sf"/>
</dbReference>
<protein>
    <submittedName>
        <fullName evidence="7">Putative type III restriction-modification system, methylase subunit M</fullName>
    </submittedName>
</protein>
<feature type="domain" description="Type III restriction/modification enzyme methylation subunit" evidence="6">
    <location>
        <begin position="40"/>
        <end position="95"/>
    </location>
</feature>
<dbReference type="AlphaFoldDB" id="R4PUL3"/>
<dbReference type="SUPFAM" id="SSF53335">
    <property type="entry name" value="S-adenosyl-L-methionine-dependent methyltransferases"/>
    <property type="match status" value="1"/>
</dbReference>
<dbReference type="GO" id="GO:0008170">
    <property type="term" value="F:N-methyltransferase activity"/>
    <property type="evidence" value="ECO:0007669"/>
    <property type="project" value="InterPro"/>
</dbReference>
<evidence type="ECO:0000256" key="4">
    <source>
        <dbReference type="ARBA" id="ARBA00022691"/>
    </source>
</evidence>
<keyword evidence="3" id="KW-0808">Transferase</keyword>
<keyword evidence="8" id="KW-1185">Reference proteome</keyword>
<dbReference type="PRINTS" id="PR00506">
    <property type="entry name" value="D21N6MTFRASE"/>
</dbReference>
<dbReference type="GO" id="GO:0003677">
    <property type="term" value="F:DNA binding"/>
    <property type="evidence" value="ECO:0007669"/>
    <property type="project" value="InterPro"/>
</dbReference>
<dbReference type="PROSITE" id="PS00092">
    <property type="entry name" value="N6_MTASE"/>
    <property type="match status" value="1"/>
</dbReference>
<comment type="similarity">
    <text evidence="1">Belongs to the N(4)/N(6)-methyltransferase family.</text>
</comment>
<evidence type="ECO:0000313" key="8">
    <source>
        <dbReference type="Proteomes" id="UP000013893"/>
    </source>
</evidence>
<keyword evidence="4" id="KW-0949">S-adenosyl-L-methionine</keyword>
<dbReference type="REBASE" id="65266">
    <property type="entry name" value="M.SaaORF124P"/>
</dbReference>
<dbReference type="PIRSF" id="PIRSF015855">
    <property type="entry name" value="TypeIII_Mtase_mKpnI"/>
    <property type="match status" value="1"/>
</dbReference>
<reference evidence="7 8" key="1">
    <citation type="journal article" date="2013" name="Nat. Biotechnol.">
        <title>Genome sequences of rare, uncultured bacteria obtained by differential coverage binning of multiple metagenomes.</title>
        <authorList>
            <person name="Albertsen M."/>
            <person name="Hugenholtz P."/>
            <person name="Skarshewski A."/>
            <person name="Nielsen K.L."/>
            <person name="Tyson G.W."/>
            <person name="Nielsen P.H."/>
        </authorList>
    </citation>
    <scope>NUCLEOTIDE SEQUENCE [LARGE SCALE GENOMIC DNA]</scope>
    <source>
        <strain evidence="7">TM71</strain>
    </source>
</reference>
<feature type="domain" description="DNA methylase N-4/N-6" evidence="5">
    <location>
        <begin position="198"/>
        <end position="504"/>
    </location>
</feature>
<evidence type="ECO:0000256" key="3">
    <source>
        <dbReference type="ARBA" id="ARBA00022679"/>
    </source>
</evidence>
<organism evidence="7 8">
    <name type="scientific">Candidatus Saccharimonas aalborgensis</name>
    <dbReference type="NCBI Taxonomy" id="1332188"/>
    <lineage>
        <taxon>Bacteria</taxon>
        <taxon>Candidatus Saccharimonadota</taxon>
        <taxon>Candidatus Saccharimonadia</taxon>
        <taxon>Candidatus Saccharimonadales</taxon>
        <taxon>Candidatus Saccharimonadaceae</taxon>
        <taxon>Candidatus Saccharimonas</taxon>
    </lineage>
</organism>
<dbReference type="InterPro" id="IPR002052">
    <property type="entry name" value="DNA_methylase_N6_adenine_CS"/>
</dbReference>
<dbReference type="Pfam" id="PF12564">
    <property type="entry name" value="TypeIII_RM_meth"/>
    <property type="match status" value="1"/>
</dbReference>
<dbReference type="Pfam" id="PF01555">
    <property type="entry name" value="N6_N4_Mtase"/>
    <property type="match status" value="1"/>
</dbReference>
<accession>R4PUL3</accession>
<gene>
    <name evidence="7" type="ORF">L336_0124</name>
</gene>
<sequence>MTNLTNILAKLTALIEKNKAYIIDGSLNRNLLAADARKYDPELLNLLQKDAELKEHFFAATDGGLVFKKDVFLQFIMNKEFLPDSYTKYKIKIGLGADDGSLLSESGDVVLNWPYKDAILEGGQDKEDQKRSEVFFNEVLAPDQITRLFDDKVFTNWKRYDKDGERDLDELKDDDNLIIKGNNLVVLHSLKKRYAGRVKMIYIDPPYNTGNDSFGYNDRFNHASWLTFMRNRLNAAKMLLANDSVLAIQIDDDEHAYLKVLADEILGRDNFVKSIALKMSTASGVKTAHRDRTILKEKEHILIYKRGTLRVTPEYIKADEWDSEFQFVLEGKESGKYKVIKLSEYLKQNNIDANANSDEFKEFVIKNADIIWRRAFIRGSWKEKSLANPSEVIVNKGENGIAYYYGGRQMYFYKEKFHEFYDENTKKFGPSSLLGDLWADINTGRIFNEGGVELRNGKKAEQILARLLRMFTKPGDLVMDYHLGSGTTSAVAHKMGRQYIGIEQLYYGDNDPMNRLQNVINGDQSGISKGVNWQGGGSFVYANIMNNSNKFRKRVEAAMNDSDYLALLKEATSSSFLSYRVDPKKLNEEEFRKLSSAEKRRLLLELIDNNTLYVNYEDINDPLFKVSEKDKEFNKKLYEKN</sequence>